<name>A0ACC0K620_CHOFU</name>
<comment type="caution">
    <text evidence="1">The sequence shown here is derived from an EMBL/GenBank/DDBJ whole genome shotgun (WGS) entry which is preliminary data.</text>
</comment>
<organism evidence="1 2">
    <name type="scientific">Choristoneura fumiferana</name>
    <name type="common">Spruce budworm moth</name>
    <name type="synonym">Archips fumiferana</name>
    <dbReference type="NCBI Taxonomy" id="7141"/>
    <lineage>
        <taxon>Eukaryota</taxon>
        <taxon>Metazoa</taxon>
        <taxon>Ecdysozoa</taxon>
        <taxon>Arthropoda</taxon>
        <taxon>Hexapoda</taxon>
        <taxon>Insecta</taxon>
        <taxon>Pterygota</taxon>
        <taxon>Neoptera</taxon>
        <taxon>Endopterygota</taxon>
        <taxon>Lepidoptera</taxon>
        <taxon>Glossata</taxon>
        <taxon>Ditrysia</taxon>
        <taxon>Tortricoidea</taxon>
        <taxon>Tortricidae</taxon>
        <taxon>Tortricinae</taxon>
        <taxon>Choristoneura</taxon>
    </lineage>
</organism>
<evidence type="ECO:0000313" key="1">
    <source>
        <dbReference type="EMBL" id="KAI8431936.1"/>
    </source>
</evidence>
<sequence length="167" mass="19325">MRRRDKPAWTECVKPNVVIDVQTCGTVTAVAYYIAKYASKYEPNYCGDVVREAVQKAKRQSNDALKQLFAVSMAILGQRLVSAPEAAYRLCHLPLKMCTKKVIFVNSYRPEQRYRLLRFSESETSIYNNIFDRYQQRPDDLEEISLAEFAVRYETVSSTLWMMVALS</sequence>
<dbReference type="EMBL" id="CM046107">
    <property type="protein sequence ID" value="KAI8431936.1"/>
    <property type="molecule type" value="Genomic_DNA"/>
</dbReference>
<accession>A0ACC0K620</accession>
<dbReference type="Proteomes" id="UP001064048">
    <property type="component" value="Chromosome 7"/>
</dbReference>
<protein>
    <submittedName>
        <fullName evidence="1">Uncharacterized protein</fullName>
    </submittedName>
</protein>
<proteinExistence type="predicted"/>
<reference evidence="1 2" key="1">
    <citation type="journal article" date="2022" name="Genome Biol. Evol.">
        <title>The Spruce Budworm Genome: Reconstructing the Evolutionary History of Antifreeze Proteins.</title>
        <authorList>
            <person name="Beliveau C."/>
            <person name="Gagne P."/>
            <person name="Picq S."/>
            <person name="Vernygora O."/>
            <person name="Keeling C.I."/>
            <person name="Pinkney K."/>
            <person name="Doucet D."/>
            <person name="Wen F."/>
            <person name="Johnston J.S."/>
            <person name="Maaroufi H."/>
            <person name="Boyle B."/>
            <person name="Laroche J."/>
            <person name="Dewar K."/>
            <person name="Juretic N."/>
            <person name="Blackburn G."/>
            <person name="Nisole A."/>
            <person name="Brunet B."/>
            <person name="Brandao M."/>
            <person name="Lumley L."/>
            <person name="Duan J."/>
            <person name="Quan G."/>
            <person name="Lucarotti C.J."/>
            <person name="Roe A.D."/>
            <person name="Sperling F.A.H."/>
            <person name="Levesque R.C."/>
            <person name="Cusson M."/>
        </authorList>
    </citation>
    <scope>NUCLEOTIDE SEQUENCE [LARGE SCALE GENOMIC DNA]</scope>
    <source>
        <strain evidence="1">Glfc:IPQL:Cfum</strain>
    </source>
</reference>
<evidence type="ECO:0000313" key="2">
    <source>
        <dbReference type="Proteomes" id="UP001064048"/>
    </source>
</evidence>
<gene>
    <name evidence="1" type="ORF">MSG28_004473</name>
</gene>
<keyword evidence="2" id="KW-1185">Reference proteome</keyword>